<dbReference type="EMBL" id="CACVKT020004499">
    <property type="protein sequence ID" value="CAC5390348.1"/>
    <property type="molecule type" value="Genomic_DNA"/>
</dbReference>
<dbReference type="Proteomes" id="UP000507470">
    <property type="component" value="Unassembled WGS sequence"/>
</dbReference>
<feature type="domain" description="Apple" evidence="2">
    <location>
        <begin position="24"/>
        <end position="107"/>
    </location>
</feature>
<protein>
    <recommendedName>
        <fullName evidence="2">Apple domain-containing protein</fullName>
    </recommendedName>
</protein>
<feature type="transmembrane region" description="Helical" evidence="1">
    <location>
        <begin position="279"/>
        <end position="302"/>
    </location>
</feature>
<keyword evidence="1" id="KW-1133">Transmembrane helix</keyword>
<dbReference type="PROSITE" id="PS50948">
    <property type="entry name" value="PAN"/>
    <property type="match status" value="1"/>
</dbReference>
<dbReference type="InterPro" id="IPR003609">
    <property type="entry name" value="Pan_app"/>
</dbReference>
<evidence type="ECO:0000256" key="1">
    <source>
        <dbReference type="SAM" id="Phobius"/>
    </source>
</evidence>
<reference evidence="3 4" key="1">
    <citation type="submission" date="2020-06" db="EMBL/GenBank/DDBJ databases">
        <authorList>
            <person name="Li R."/>
            <person name="Bekaert M."/>
        </authorList>
    </citation>
    <scope>NUCLEOTIDE SEQUENCE [LARGE SCALE GENOMIC DNA]</scope>
    <source>
        <strain evidence="4">wild</strain>
    </source>
</reference>
<gene>
    <name evidence="3" type="ORF">MCOR_25453</name>
</gene>
<dbReference type="OrthoDB" id="6085332at2759"/>
<evidence type="ECO:0000313" key="3">
    <source>
        <dbReference type="EMBL" id="CAC5390348.1"/>
    </source>
</evidence>
<keyword evidence="1" id="KW-0812">Transmembrane</keyword>
<name>A0A6J8C1S5_MYTCO</name>
<keyword evidence="1" id="KW-0472">Membrane</keyword>
<proteinExistence type="predicted"/>
<accession>A0A6J8C1S5</accession>
<evidence type="ECO:0000313" key="4">
    <source>
        <dbReference type="Proteomes" id="UP000507470"/>
    </source>
</evidence>
<dbReference type="AlphaFoldDB" id="A0A6J8C1S5"/>
<evidence type="ECO:0000259" key="2">
    <source>
        <dbReference type="PROSITE" id="PS50948"/>
    </source>
</evidence>
<sequence>MFWFLAECGTNTKPFICESDTAICDSEISYDIEGDTRALTGMSGIMQKNPGTEQECKNDCNAKPICWGFLFSPTVPKCVMYDQYDDPFRTENEQIYVSGEDLYMKRCDFDLNEDTNVLSVPPYDGCGSAVISDCVLCVTAMEETTTQYLTSTQKETTSVKVSTDKTIETTLPVKTEPHMTSTVEVTSSNLHPATIQSETIIIAKTTIDLTTQKEFTTTSAGKTPYCVCTCNNVTNQVSLEESINKIVNEIKVDKLKTSSYNRKHTSAWDSRKSSQSIGYVGIVILISIAFLILCLDSSSLIYKVFAKLRKFGTS</sequence>
<keyword evidence="4" id="KW-1185">Reference proteome</keyword>
<organism evidence="3 4">
    <name type="scientific">Mytilus coruscus</name>
    <name type="common">Sea mussel</name>
    <dbReference type="NCBI Taxonomy" id="42192"/>
    <lineage>
        <taxon>Eukaryota</taxon>
        <taxon>Metazoa</taxon>
        <taxon>Spiralia</taxon>
        <taxon>Lophotrochozoa</taxon>
        <taxon>Mollusca</taxon>
        <taxon>Bivalvia</taxon>
        <taxon>Autobranchia</taxon>
        <taxon>Pteriomorphia</taxon>
        <taxon>Mytilida</taxon>
        <taxon>Mytiloidea</taxon>
        <taxon>Mytilidae</taxon>
        <taxon>Mytilinae</taxon>
        <taxon>Mytilus</taxon>
    </lineage>
</organism>